<reference evidence="1 2" key="1">
    <citation type="submission" date="2019-02" db="EMBL/GenBank/DDBJ databases">
        <title>Draft Genome Sequences of Six Type Strains of the Genus Massilia.</title>
        <authorList>
            <person name="Miess H."/>
            <person name="Frediansyhah A."/>
            <person name="Gross H."/>
        </authorList>
    </citation>
    <scope>NUCLEOTIDE SEQUENCE [LARGE SCALE GENOMIC DNA]</scope>
    <source>
        <strain evidence="1 2">DSM 17473</strain>
    </source>
</reference>
<accession>A0A4P6L413</accession>
<proteinExistence type="predicted"/>
<dbReference type="RefSeq" id="WP_130189387.1">
    <property type="nucleotide sequence ID" value="NZ_CP035913.1"/>
</dbReference>
<gene>
    <name evidence="1" type="ORF">EWM63_27600</name>
</gene>
<evidence type="ECO:0000313" key="2">
    <source>
        <dbReference type="Proteomes" id="UP000290637"/>
    </source>
</evidence>
<sequence>MTTAFIPLDQAPQLAHSDLAAALPDMHEGVTVATRVWIDEYNWLEALYNDAANCSPKLRFPDLISACVSLVFDDPAPERRVFAFLHQQLVLRDQATTRRREDMWREQYTLLLALQKSEQNRHPHPQFKLDHFTTACVALVLAQEGAKAKVFEQARRNIARRASRGFI</sequence>
<keyword evidence="2" id="KW-1185">Reference proteome</keyword>
<dbReference type="OrthoDB" id="8751803at2"/>
<name>A0A4P6L413_9BURK</name>
<dbReference type="KEGG" id="plue:EWM63_27600"/>
<organism evidence="1 2">
    <name type="scientific">Pseudoduganella lutea</name>
    <dbReference type="NCBI Taxonomy" id="321985"/>
    <lineage>
        <taxon>Bacteria</taxon>
        <taxon>Pseudomonadati</taxon>
        <taxon>Pseudomonadota</taxon>
        <taxon>Betaproteobacteria</taxon>
        <taxon>Burkholderiales</taxon>
        <taxon>Oxalobacteraceae</taxon>
        <taxon>Telluria group</taxon>
        <taxon>Pseudoduganella</taxon>
    </lineage>
</organism>
<dbReference type="EMBL" id="CP035913">
    <property type="protein sequence ID" value="QBE66279.1"/>
    <property type="molecule type" value="Genomic_DNA"/>
</dbReference>
<dbReference type="Proteomes" id="UP000290637">
    <property type="component" value="Chromosome"/>
</dbReference>
<evidence type="ECO:0000313" key="1">
    <source>
        <dbReference type="EMBL" id="QBE66279.1"/>
    </source>
</evidence>
<dbReference type="AlphaFoldDB" id="A0A4P6L413"/>
<protein>
    <submittedName>
        <fullName evidence="1">Uncharacterized protein</fullName>
    </submittedName>
</protein>